<organism evidence="3 4">
    <name type="scientific">candidate division WWE3 bacterium</name>
    <dbReference type="NCBI Taxonomy" id="2053526"/>
    <lineage>
        <taxon>Bacteria</taxon>
        <taxon>Katanobacteria</taxon>
    </lineage>
</organism>
<comment type="caution">
    <text evidence="3">The sequence shown here is derived from an EMBL/GenBank/DDBJ whole genome shotgun (WGS) entry which is preliminary data.</text>
</comment>
<accession>A0A3A4ZB65</accession>
<reference evidence="3 4" key="1">
    <citation type="journal article" date="2017" name="ISME J.">
        <title>Energy and carbon metabolisms in a deep terrestrial subsurface fluid microbial community.</title>
        <authorList>
            <person name="Momper L."/>
            <person name="Jungbluth S.P."/>
            <person name="Lee M.D."/>
            <person name="Amend J.P."/>
        </authorList>
    </citation>
    <scope>NUCLEOTIDE SEQUENCE [LARGE SCALE GENOMIC DNA]</scope>
    <source>
        <strain evidence="3">SURF_46</strain>
    </source>
</reference>
<evidence type="ECO:0000259" key="2">
    <source>
        <dbReference type="Pfam" id="PF13354"/>
    </source>
</evidence>
<proteinExistence type="predicted"/>
<evidence type="ECO:0000313" key="4">
    <source>
        <dbReference type="Proteomes" id="UP000265540"/>
    </source>
</evidence>
<feature type="domain" description="Beta-lactamase class A catalytic" evidence="2">
    <location>
        <begin position="85"/>
        <end position="289"/>
    </location>
</feature>
<dbReference type="Pfam" id="PF13354">
    <property type="entry name" value="Beta-lactamase2"/>
    <property type="match status" value="1"/>
</dbReference>
<evidence type="ECO:0000256" key="1">
    <source>
        <dbReference type="SAM" id="Phobius"/>
    </source>
</evidence>
<dbReference type="InterPro" id="IPR012338">
    <property type="entry name" value="Beta-lactam/transpept-like"/>
</dbReference>
<protein>
    <submittedName>
        <fullName evidence="3">Serine hydrolase</fullName>
    </submittedName>
</protein>
<dbReference type="SUPFAM" id="SSF56601">
    <property type="entry name" value="beta-lactamase/transpeptidase-like"/>
    <property type="match status" value="1"/>
</dbReference>
<keyword evidence="1" id="KW-1133">Transmembrane helix</keyword>
<dbReference type="Proteomes" id="UP000265540">
    <property type="component" value="Unassembled WGS sequence"/>
</dbReference>
<evidence type="ECO:0000313" key="3">
    <source>
        <dbReference type="EMBL" id="RJR26462.1"/>
    </source>
</evidence>
<feature type="transmembrane region" description="Helical" evidence="1">
    <location>
        <begin position="21"/>
        <end position="39"/>
    </location>
</feature>
<dbReference type="GO" id="GO:0030655">
    <property type="term" value="P:beta-lactam antibiotic catabolic process"/>
    <property type="evidence" value="ECO:0007669"/>
    <property type="project" value="InterPro"/>
</dbReference>
<gene>
    <name evidence="3" type="ORF">C4561_04900</name>
</gene>
<dbReference type="GO" id="GO:0008800">
    <property type="term" value="F:beta-lactamase activity"/>
    <property type="evidence" value="ECO:0007669"/>
    <property type="project" value="InterPro"/>
</dbReference>
<dbReference type="InterPro" id="IPR000871">
    <property type="entry name" value="Beta-lactam_class-A"/>
</dbReference>
<sequence>MIKWTRRRDKKYLKIDRIVPLLILISVVSVLLLARSLFLESSDVLSFSTIGFSVFEKFLSGNRIDKDKEFEALKKVLEQQGTKYSLYIEDLATGKTYAYNAQERTYAASMYKVPVAAAVLKSIQDRNLSFTTELIYAQSDYADGTGVINRNQFGTKFSVEQLLTHLLDDSDNTAQNMLLRKVSKAQVGTLISQNIDNPSQSIFAAENTATATEMATFLKNMYKKDVLTQENKNFLFNEMKQTAFDDRITQHLKPELSFAHKIGNWGDTGSWHDCGIVFGSNDKYVVCVMSRGTTFENFLEVGKSTADFLNKIVQ</sequence>
<keyword evidence="1" id="KW-0812">Transmembrane</keyword>
<dbReference type="AlphaFoldDB" id="A0A3A4ZB65"/>
<dbReference type="Gene3D" id="3.40.710.10">
    <property type="entry name" value="DD-peptidase/beta-lactamase superfamily"/>
    <property type="match status" value="1"/>
</dbReference>
<dbReference type="InterPro" id="IPR045155">
    <property type="entry name" value="Beta-lactam_cat"/>
</dbReference>
<name>A0A3A4ZB65_UNCKA</name>
<dbReference type="GO" id="GO:0046677">
    <property type="term" value="P:response to antibiotic"/>
    <property type="evidence" value="ECO:0007669"/>
    <property type="project" value="InterPro"/>
</dbReference>
<keyword evidence="3" id="KW-0378">Hydrolase</keyword>
<dbReference type="PANTHER" id="PTHR35333:SF3">
    <property type="entry name" value="BETA-LACTAMASE-TYPE TRANSPEPTIDASE FOLD CONTAINING PROTEIN"/>
    <property type="match status" value="1"/>
</dbReference>
<dbReference type="EMBL" id="QZJF01000021">
    <property type="protein sequence ID" value="RJR26462.1"/>
    <property type="molecule type" value="Genomic_DNA"/>
</dbReference>
<dbReference type="PANTHER" id="PTHR35333">
    <property type="entry name" value="BETA-LACTAMASE"/>
    <property type="match status" value="1"/>
</dbReference>
<keyword evidence="1" id="KW-0472">Membrane</keyword>